<sequence>MTKPAIFLSKTDLARRHIEGLIISRQVKPGDRITTREVSEALGISETPIREAIRSLASEGWLEVQTHVGAVVASAGSEQLREIYALRGLIGALAIELGSASFNAERLAALDANIAEATAAVDAQDTTRYTQTNHEFHVLLSDTPQSQWCLRMLVNMSAMTSAHYGFNLLPERMAASLAEHKAIRDALRAGNFEAAASLIKLHEHSAYETIASALAEDNEVRALGTG</sequence>
<name>A0A916W737_9HYPH</name>
<protein>
    <submittedName>
        <fullName evidence="5">GntR family transcriptional regulator</fullName>
    </submittedName>
</protein>
<dbReference type="SMART" id="SM00895">
    <property type="entry name" value="FCD"/>
    <property type="match status" value="1"/>
</dbReference>
<dbReference type="Gene3D" id="1.20.120.530">
    <property type="entry name" value="GntR ligand-binding domain-like"/>
    <property type="match status" value="1"/>
</dbReference>
<dbReference type="InterPro" id="IPR008920">
    <property type="entry name" value="TF_FadR/GntR_C"/>
</dbReference>
<organism evidence="5 6">
    <name type="scientific">Nitratireductor aestuarii</name>
    <dbReference type="NCBI Taxonomy" id="1735103"/>
    <lineage>
        <taxon>Bacteria</taxon>
        <taxon>Pseudomonadati</taxon>
        <taxon>Pseudomonadota</taxon>
        <taxon>Alphaproteobacteria</taxon>
        <taxon>Hyphomicrobiales</taxon>
        <taxon>Phyllobacteriaceae</taxon>
        <taxon>Nitratireductor</taxon>
    </lineage>
</organism>
<reference evidence="5" key="2">
    <citation type="submission" date="2020-09" db="EMBL/GenBank/DDBJ databases">
        <authorList>
            <person name="Sun Q."/>
            <person name="Zhou Y."/>
        </authorList>
    </citation>
    <scope>NUCLEOTIDE SEQUENCE</scope>
    <source>
        <strain evidence="5">CGMCC 1.15320</strain>
    </source>
</reference>
<dbReference type="RefSeq" id="WP_188721638.1">
    <property type="nucleotide sequence ID" value="NZ_BMIF01000008.1"/>
</dbReference>
<dbReference type="SUPFAM" id="SSF46785">
    <property type="entry name" value="Winged helix' DNA-binding domain"/>
    <property type="match status" value="1"/>
</dbReference>
<dbReference type="Gene3D" id="1.10.10.10">
    <property type="entry name" value="Winged helix-like DNA-binding domain superfamily/Winged helix DNA-binding domain"/>
    <property type="match status" value="1"/>
</dbReference>
<dbReference type="GO" id="GO:0043565">
    <property type="term" value="F:sequence-specific DNA binding"/>
    <property type="evidence" value="ECO:0007669"/>
    <property type="project" value="InterPro"/>
</dbReference>
<evidence type="ECO:0000256" key="3">
    <source>
        <dbReference type="ARBA" id="ARBA00023163"/>
    </source>
</evidence>
<dbReference type="InterPro" id="IPR011711">
    <property type="entry name" value="GntR_C"/>
</dbReference>
<keyword evidence="1" id="KW-0805">Transcription regulation</keyword>
<keyword evidence="2" id="KW-0238">DNA-binding</keyword>
<dbReference type="PRINTS" id="PR00033">
    <property type="entry name" value="HTHASNC"/>
</dbReference>
<dbReference type="GO" id="GO:0003700">
    <property type="term" value="F:DNA-binding transcription factor activity"/>
    <property type="evidence" value="ECO:0007669"/>
    <property type="project" value="InterPro"/>
</dbReference>
<dbReference type="InterPro" id="IPR000485">
    <property type="entry name" value="AsnC-type_HTH_dom"/>
</dbReference>
<dbReference type="SMART" id="SM00345">
    <property type="entry name" value="HTH_GNTR"/>
    <property type="match status" value="1"/>
</dbReference>
<accession>A0A916W737</accession>
<evidence type="ECO:0000313" key="5">
    <source>
        <dbReference type="EMBL" id="GGA72026.1"/>
    </source>
</evidence>
<dbReference type="InterPro" id="IPR036390">
    <property type="entry name" value="WH_DNA-bd_sf"/>
</dbReference>
<reference evidence="5" key="1">
    <citation type="journal article" date="2014" name="Int. J. Syst. Evol. Microbiol.">
        <title>Complete genome sequence of Corynebacterium casei LMG S-19264T (=DSM 44701T), isolated from a smear-ripened cheese.</title>
        <authorList>
            <consortium name="US DOE Joint Genome Institute (JGI-PGF)"/>
            <person name="Walter F."/>
            <person name="Albersmeier A."/>
            <person name="Kalinowski J."/>
            <person name="Ruckert C."/>
        </authorList>
    </citation>
    <scope>NUCLEOTIDE SEQUENCE</scope>
    <source>
        <strain evidence="5">CGMCC 1.15320</strain>
    </source>
</reference>
<dbReference type="Proteomes" id="UP000636264">
    <property type="component" value="Unassembled WGS sequence"/>
</dbReference>
<dbReference type="Pfam" id="PF07729">
    <property type="entry name" value="FCD"/>
    <property type="match status" value="1"/>
</dbReference>
<dbReference type="AlphaFoldDB" id="A0A916W737"/>
<dbReference type="PANTHER" id="PTHR43537:SF24">
    <property type="entry name" value="GLUCONATE OPERON TRANSCRIPTIONAL REPRESSOR"/>
    <property type="match status" value="1"/>
</dbReference>
<dbReference type="SUPFAM" id="SSF48008">
    <property type="entry name" value="GntR ligand-binding domain-like"/>
    <property type="match status" value="1"/>
</dbReference>
<evidence type="ECO:0000259" key="4">
    <source>
        <dbReference type="PROSITE" id="PS50949"/>
    </source>
</evidence>
<dbReference type="Pfam" id="PF00392">
    <property type="entry name" value="GntR"/>
    <property type="match status" value="1"/>
</dbReference>
<gene>
    <name evidence="5" type="ORF">GCM10011385_27350</name>
</gene>
<comment type="caution">
    <text evidence="5">The sequence shown here is derived from an EMBL/GenBank/DDBJ whole genome shotgun (WGS) entry which is preliminary data.</text>
</comment>
<feature type="domain" description="HTH gntR-type" evidence="4">
    <location>
        <begin position="8"/>
        <end position="75"/>
    </location>
</feature>
<evidence type="ECO:0000313" key="6">
    <source>
        <dbReference type="Proteomes" id="UP000636264"/>
    </source>
</evidence>
<evidence type="ECO:0000256" key="2">
    <source>
        <dbReference type="ARBA" id="ARBA00023125"/>
    </source>
</evidence>
<dbReference type="InterPro" id="IPR036388">
    <property type="entry name" value="WH-like_DNA-bd_sf"/>
</dbReference>
<dbReference type="EMBL" id="BMIF01000008">
    <property type="protein sequence ID" value="GGA72026.1"/>
    <property type="molecule type" value="Genomic_DNA"/>
</dbReference>
<dbReference type="CDD" id="cd07377">
    <property type="entry name" value="WHTH_GntR"/>
    <property type="match status" value="1"/>
</dbReference>
<proteinExistence type="predicted"/>
<dbReference type="InterPro" id="IPR000524">
    <property type="entry name" value="Tscrpt_reg_HTH_GntR"/>
</dbReference>
<dbReference type="PANTHER" id="PTHR43537">
    <property type="entry name" value="TRANSCRIPTIONAL REGULATOR, GNTR FAMILY"/>
    <property type="match status" value="1"/>
</dbReference>
<keyword evidence="6" id="KW-1185">Reference proteome</keyword>
<evidence type="ECO:0000256" key="1">
    <source>
        <dbReference type="ARBA" id="ARBA00023015"/>
    </source>
</evidence>
<keyword evidence="3" id="KW-0804">Transcription</keyword>
<dbReference type="PROSITE" id="PS50949">
    <property type="entry name" value="HTH_GNTR"/>
    <property type="match status" value="1"/>
</dbReference>